<name>A0A059Y3B6_9BACT</name>
<evidence type="ECO:0000313" key="2">
    <source>
        <dbReference type="Proteomes" id="UP000027059"/>
    </source>
</evidence>
<organism evidence="1 2">
    <name type="scientific">Leptospirillum ferriphilum YSK</name>
    <dbReference type="NCBI Taxonomy" id="1441628"/>
    <lineage>
        <taxon>Bacteria</taxon>
        <taxon>Pseudomonadati</taxon>
        <taxon>Nitrospirota</taxon>
        <taxon>Nitrospiria</taxon>
        <taxon>Nitrospirales</taxon>
        <taxon>Nitrospiraceae</taxon>
        <taxon>Leptospirillum</taxon>
    </lineage>
</organism>
<dbReference type="Proteomes" id="UP000027059">
    <property type="component" value="Chromosome"/>
</dbReference>
<dbReference type="HOGENOM" id="CLU_1584460_0_0_0"/>
<reference evidence="2" key="1">
    <citation type="submission" date="2014-02" db="EMBL/GenBank/DDBJ databases">
        <title>Complete genome sequence and comparative genomic analysis of the nitrogen-fixing bacterium Leptospirillum ferriphilum YSK.</title>
        <authorList>
            <person name="Guo X."/>
            <person name="Yin H."/>
            <person name="Liang Y."/>
            <person name="Hu Q."/>
            <person name="Ma L."/>
            <person name="Xiao Y."/>
            <person name="Zhang X."/>
            <person name="Qiu G."/>
            <person name="Liu X."/>
        </authorList>
    </citation>
    <scope>NUCLEOTIDE SEQUENCE [LARGE SCALE GENOMIC DNA]</scope>
    <source>
        <strain evidence="2">YSK</strain>
    </source>
</reference>
<evidence type="ECO:0008006" key="3">
    <source>
        <dbReference type="Google" id="ProtNLM"/>
    </source>
</evidence>
<dbReference type="AlphaFoldDB" id="A0A059Y3B6"/>
<gene>
    <name evidence="1" type="ORF">Y981_12360</name>
</gene>
<dbReference type="KEGG" id="lfp:Y981_12360"/>
<dbReference type="EMBL" id="CP007243">
    <property type="protein sequence ID" value="AIA32027.1"/>
    <property type="molecule type" value="Genomic_DNA"/>
</dbReference>
<reference evidence="1 2" key="2">
    <citation type="journal article" date="2015" name="Biomed. Res. Int.">
        <title>Effects of Arsenite Resistance on the Growth and Functional Gene Expression of Leptospirillum ferriphilum and Acidithiobacillus thiooxidans in Pure Culture and Coculture.</title>
        <authorList>
            <person name="Jiang H."/>
            <person name="Liang Y."/>
            <person name="Yin H."/>
            <person name="Xiao Y."/>
            <person name="Guo X."/>
            <person name="Xu Y."/>
            <person name="Hu Q."/>
            <person name="Liu H."/>
            <person name="Liu X."/>
        </authorList>
    </citation>
    <scope>NUCLEOTIDE SEQUENCE [LARGE SCALE GENOMIC DNA]</scope>
    <source>
        <strain evidence="1 2">YSK</strain>
    </source>
</reference>
<keyword evidence="2" id="KW-1185">Reference proteome</keyword>
<proteinExistence type="predicted"/>
<sequence>MKSRAAVFLGVLFLGGLVYFAGDLIANNASFFAPPGPWKRMTVYLTMHSAWTSSDYPLPEVGAQDYMGVPAKVREDILAGIKHFGSWKVVSDTGSLPGSPEILEIFVPGNFWRSSEHLTLTMISDKYGIHLMAKSDSTALHADFGATRNTILRLFHAIENQIAIHPPV</sequence>
<protein>
    <recommendedName>
        <fullName evidence="3">DUF1499 domain-containing protein</fullName>
    </recommendedName>
</protein>
<accession>A0A059Y3B6</accession>
<evidence type="ECO:0000313" key="1">
    <source>
        <dbReference type="EMBL" id="AIA32027.1"/>
    </source>
</evidence>